<organism evidence="2 3">
    <name type="scientific">Brachybacterium fresconis</name>
    <dbReference type="NCBI Taxonomy" id="173363"/>
    <lineage>
        <taxon>Bacteria</taxon>
        <taxon>Bacillati</taxon>
        <taxon>Actinomycetota</taxon>
        <taxon>Actinomycetes</taxon>
        <taxon>Micrococcales</taxon>
        <taxon>Dermabacteraceae</taxon>
        <taxon>Brachybacterium</taxon>
    </lineage>
</organism>
<feature type="region of interest" description="Disordered" evidence="1">
    <location>
        <begin position="1"/>
        <end position="21"/>
    </location>
</feature>
<dbReference type="RefSeq" id="WP_114306458.1">
    <property type="nucleotide sequence ID" value="NZ_BAAAJV010000007.1"/>
</dbReference>
<name>A0ABS4YQT1_9MICO</name>
<dbReference type="Proteomes" id="UP000698222">
    <property type="component" value="Unassembled WGS sequence"/>
</dbReference>
<accession>A0ABS4YQT1</accession>
<evidence type="ECO:0008006" key="4">
    <source>
        <dbReference type="Google" id="ProtNLM"/>
    </source>
</evidence>
<sequence length="77" mass="8446">MAQKRSGGRPSKGDRADIKTRIPTTSRDKLYEYAELVGESVTDLTAAQLVPWIASLDLEKARLGAAQESLEIDRKTA</sequence>
<dbReference type="EMBL" id="JAGIOC010000002">
    <property type="protein sequence ID" value="MBP2411157.1"/>
    <property type="molecule type" value="Genomic_DNA"/>
</dbReference>
<evidence type="ECO:0000256" key="1">
    <source>
        <dbReference type="SAM" id="MobiDB-lite"/>
    </source>
</evidence>
<reference evidence="2 3" key="1">
    <citation type="submission" date="2021-03" db="EMBL/GenBank/DDBJ databases">
        <title>Sequencing the genomes of 1000 actinobacteria strains.</title>
        <authorList>
            <person name="Klenk H.-P."/>
        </authorList>
    </citation>
    <scope>NUCLEOTIDE SEQUENCE [LARGE SCALE GENOMIC DNA]</scope>
    <source>
        <strain evidence="2 3">DSM 14564</strain>
    </source>
</reference>
<keyword evidence="3" id="KW-1185">Reference proteome</keyword>
<protein>
    <recommendedName>
        <fullName evidence="4">CopG family transcriptional regulator</fullName>
    </recommendedName>
</protein>
<gene>
    <name evidence="2" type="ORF">JOF44_004124</name>
</gene>
<evidence type="ECO:0000313" key="3">
    <source>
        <dbReference type="Proteomes" id="UP000698222"/>
    </source>
</evidence>
<comment type="caution">
    <text evidence="2">The sequence shown here is derived from an EMBL/GenBank/DDBJ whole genome shotgun (WGS) entry which is preliminary data.</text>
</comment>
<evidence type="ECO:0000313" key="2">
    <source>
        <dbReference type="EMBL" id="MBP2411157.1"/>
    </source>
</evidence>
<proteinExistence type="predicted"/>
<feature type="compositionally biased region" description="Basic and acidic residues" evidence="1">
    <location>
        <begin position="11"/>
        <end position="21"/>
    </location>
</feature>